<keyword evidence="5" id="KW-1185">Reference proteome</keyword>
<feature type="transmembrane region" description="Helical" evidence="3">
    <location>
        <begin position="103"/>
        <end position="128"/>
    </location>
</feature>
<dbReference type="VEuPathDB" id="FungiDB:PV06_07474"/>
<dbReference type="GO" id="GO:0102193">
    <property type="term" value="F:protein-ribulosamine 3-kinase activity"/>
    <property type="evidence" value="ECO:0007669"/>
    <property type="project" value="UniProtKB-EC"/>
</dbReference>
<dbReference type="STRING" id="215243.A0A0D2AJC8"/>
<name>A0A0D2AJC8_9EURO</name>
<dbReference type="OrthoDB" id="4118298at2759"/>
<evidence type="ECO:0000313" key="5">
    <source>
        <dbReference type="Proteomes" id="UP000053342"/>
    </source>
</evidence>
<dbReference type="EMBL" id="KN847338">
    <property type="protein sequence ID" value="KIW40261.1"/>
    <property type="molecule type" value="Genomic_DNA"/>
</dbReference>
<dbReference type="GeneID" id="27359548"/>
<dbReference type="EC" id="2.7.1.172" evidence="1"/>
<protein>
    <recommendedName>
        <fullName evidence="1">protein-ribulosamine 3-kinase</fullName>
        <ecNumber evidence="1">2.7.1.172</ecNumber>
    </recommendedName>
</protein>
<dbReference type="InterPro" id="IPR036259">
    <property type="entry name" value="MFS_trans_sf"/>
</dbReference>
<feature type="transmembrane region" description="Helical" evidence="3">
    <location>
        <begin position="14"/>
        <end position="34"/>
    </location>
</feature>
<evidence type="ECO:0000256" key="3">
    <source>
        <dbReference type="SAM" id="Phobius"/>
    </source>
</evidence>
<keyword evidence="3" id="KW-0812">Transmembrane</keyword>
<dbReference type="AlphaFoldDB" id="A0A0D2AJC8"/>
<feature type="transmembrane region" description="Helical" evidence="3">
    <location>
        <begin position="163"/>
        <end position="186"/>
    </location>
</feature>
<sequence>MPALLTNYYNLSELQVGLTYLAIGVGVALGGFLNGKFLDINYRRTAGEVGFTINKISGDDMRSFPIDEARTRFANVLILLDFFILVSYGWACARKAPIEVLLVLQFLLGFLQTCIVQTFNTLLVDVFAANASTASAAGNVTRCALSAGGVAIVQPLIDSLRYGYVFTIIGAMTGISGLGAAILIRLKGPINVDDTMPYIDPEFDAPQIPDRERYEGTQVDDNVLAALSNGTRVLWAATHGVSFWAITTKIDTENPDGRKQSYFLKVYTRAAAQAQSVGEYESTKALHAVIPDHVPRPVAQGALAKNPGRAFVMFEFKDMIEELPPAAELVAVIAKLHRESHTPNGKFGFSVPTSQALQLENTWCDTWEEFFTRAFRGTVKLEQEVQGYSEKLQRLADEIVTKVIPRLLRPMEIDGRRLKPTLVHGDLWHGNVAIDAMTEQVIMFDCGALFGHHEYDLGMFRAARYRTNRAHVRLYHQHAEISYPVEDVDDRNALYALRVDLETSVAWPANKRMRQLAMEEMKRLVDKYPDGFEGWHSTQAS</sequence>
<evidence type="ECO:0000313" key="4">
    <source>
        <dbReference type="EMBL" id="KIW40261.1"/>
    </source>
</evidence>
<dbReference type="InterPro" id="IPR016477">
    <property type="entry name" value="Fructo-/Ketosamine-3-kinase"/>
</dbReference>
<dbReference type="Gene3D" id="1.20.1250.20">
    <property type="entry name" value="MFS general substrate transporter like domains"/>
    <property type="match status" value="1"/>
</dbReference>
<dbReference type="Pfam" id="PF03881">
    <property type="entry name" value="Fructosamin_kin"/>
    <property type="match status" value="1"/>
</dbReference>
<dbReference type="SUPFAM" id="SSF56112">
    <property type="entry name" value="Protein kinase-like (PK-like)"/>
    <property type="match status" value="1"/>
</dbReference>
<dbReference type="HOGENOM" id="CLU_503457_0_0_1"/>
<dbReference type="SUPFAM" id="SSF103473">
    <property type="entry name" value="MFS general substrate transporter"/>
    <property type="match status" value="1"/>
</dbReference>
<keyword evidence="3" id="KW-1133">Transmembrane helix</keyword>
<feature type="transmembrane region" description="Helical" evidence="3">
    <location>
        <begin position="73"/>
        <end position="91"/>
    </location>
</feature>
<comment type="catalytic activity">
    <reaction evidence="2">
        <text>N(6)-D-ribulosyl-L-lysyl-[protein] + ATP = N(6)-(3-O-phospho-D-ribulosyl)-L-lysyl-[protein] + ADP + H(+)</text>
        <dbReference type="Rhea" id="RHEA:48432"/>
        <dbReference type="Rhea" id="RHEA-COMP:12103"/>
        <dbReference type="Rhea" id="RHEA-COMP:12104"/>
        <dbReference type="ChEBI" id="CHEBI:15378"/>
        <dbReference type="ChEBI" id="CHEBI:30616"/>
        <dbReference type="ChEBI" id="CHEBI:90418"/>
        <dbReference type="ChEBI" id="CHEBI:90420"/>
        <dbReference type="ChEBI" id="CHEBI:456216"/>
        <dbReference type="EC" id="2.7.1.172"/>
    </reaction>
    <physiologicalReaction direction="left-to-right" evidence="2">
        <dbReference type="Rhea" id="RHEA:48433"/>
    </physiologicalReaction>
</comment>
<dbReference type="Gene3D" id="3.90.1200.10">
    <property type="match status" value="1"/>
</dbReference>
<accession>A0A0D2AJC8</accession>
<gene>
    <name evidence="4" type="ORF">PV06_07474</name>
</gene>
<dbReference type="InterPro" id="IPR011009">
    <property type="entry name" value="Kinase-like_dom_sf"/>
</dbReference>
<organism evidence="4 5">
    <name type="scientific">Exophiala oligosperma</name>
    <dbReference type="NCBI Taxonomy" id="215243"/>
    <lineage>
        <taxon>Eukaryota</taxon>
        <taxon>Fungi</taxon>
        <taxon>Dikarya</taxon>
        <taxon>Ascomycota</taxon>
        <taxon>Pezizomycotina</taxon>
        <taxon>Eurotiomycetes</taxon>
        <taxon>Chaetothyriomycetidae</taxon>
        <taxon>Chaetothyriales</taxon>
        <taxon>Herpotrichiellaceae</taxon>
        <taxon>Exophiala</taxon>
    </lineage>
</organism>
<evidence type="ECO:0000256" key="2">
    <source>
        <dbReference type="ARBA" id="ARBA00048655"/>
    </source>
</evidence>
<proteinExistence type="predicted"/>
<keyword evidence="3" id="KW-0472">Membrane</keyword>
<evidence type="ECO:0000256" key="1">
    <source>
        <dbReference type="ARBA" id="ARBA00011961"/>
    </source>
</evidence>
<reference evidence="4 5" key="1">
    <citation type="submission" date="2015-01" db="EMBL/GenBank/DDBJ databases">
        <title>The Genome Sequence of Exophiala oligosperma CBS72588.</title>
        <authorList>
            <consortium name="The Broad Institute Genomics Platform"/>
            <person name="Cuomo C."/>
            <person name="de Hoog S."/>
            <person name="Gorbushina A."/>
            <person name="Stielow B."/>
            <person name="Teixiera M."/>
            <person name="Abouelleil A."/>
            <person name="Chapman S.B."/>
            <person name="Priest M."/>
            <person name="Young S.K."/>
            <person name="Wortman J."/>
            <person name="Nusbaum C."/>
            <person name="Birren B."/>
        </authorList>
    </citation>
    <scope>NUCLEOTIDE SEQUENCE [LARGE SCALE GENOMIC DNA]</scope>
    <source>
        <strain evidence="4 5">CBS 72588</strain>
    </source>
</reference>
<dbReference type="RefSeq" id="XP_016260477.1">
    <property type="nucleotide sequence ID" value="XM_016408723.1"/>
</dbReference>
<dbReference type="PANTHER" id="PTHR12149">
    <property type="entry name" value="FRUCTOSAMINE 3 KINASE-RELATED PROTEIN"/>
    <property type="match status" value="1"/>
</dbReference>
<dbReference type="Proteomes" id="UP000053342">
    <property type="component" value="Unassembled WGS sequence"/>
</dbReference>
<dbReference type="PANTHER" id="PTHR12149:SF8">
    <property type="entry name" value="PROTEIN-RIBULOSAMINE 3-KINASE"/>
    <property type="match status" value="1"/>
</dbReference>